<keyword evidence="2" id="KW-1185">Reference proteome</keyword>
<name>A0AAD5SEG4_9FUNG</name>
<gene>
    <name evidence="1" type="ORF">HK097_007639</name>
</gene>
<dbReference type="Proteomes" id="UP001212841">
    <property type="component" value="Unassembled WGS sequence"/>
</dbReference>
<dbReference type="EMBL" id="JADGJD010000403">
    <property type="protein sequence ID" value="KAJ3051380.1"/>
    <property type="molecule type" value="Genomic_DNA"/>
</dbReference>
<protein>
    <submittedName>
        <fullName evidence="1">Uncharacterized protein</fullName>
    </submittedName>
</protein>
<proteinExistence type="predicted"/>
<organism evidence="1 2">
    <name type="scientific">Rhizophlyctis rosea</name>
    <dbReference type="NCBI Taxonomy" id="64517"/>
    <lineage>
        <taxon>Eukaryota</taxon>
        <taxon>Fungi</taxon>
        <taxon>Fungi incertae sedis</taxon>
        <taxon>Chytridiomycota</taxon>
        <taxon>Chytridiomycota incertae sedis</taxon>
        <taxon>Chytridiomycetes</taxon>
        <taxon>Rhizophlyctidales</taxon>
        <taxon>Rhizophlyctidaceae</taxon>
        <taxon>Rhizophlyctis</taxon>
    </lineage>
</organism>
<reference evidence="1" key="1">
    <citation type="submission" date="2020-05" db="EMBL/GenBank/DDBJ databases">
        <title>Phylogenomic resolution of chytrid fungi.</title>
        <authorList>
            <person name="Stajich J.E."/>
            <person name="Amses K."/>
            <person name="Simmons R."/>
            <person name="Seto K."/>
            <person name="Myers J."/>
            <person name="Bonds A."/>
            <person name="Quandt C.A."/>
            <person name="Barry K."/>
            <person name="Liu P."/>
            <person name="Grigoriev I."/>
            <person name="Longcore J.E."/>
            <person name="James T.Y."/>
        </authorList>
    </citation>
    <scope>NUCLEOTIDE SEQUENCE</scope>
    <source>
        <strain evidence="1">JEL0318</strain>
    </source>
</reference>
<evidence type="ECO:0000313" key="2">
    <source>
        <dbReference type="Proteomes" id="UP001212841"/>
    </source>
</evidence>
<comment type="caution">
    <text evidence="1">The sequence shown here is derived from an EMBL/GenBank/DDBJ whole genome shotgun (WGS) entry which is preliminary data.</text>
</comment>
<dbReference type="Gene3D" id="3.40.50.150">
    <property type="entry name" value="Vaccinia Virus protein VP39"/>
    <property type="match status" value="1"/>
</dbReference>
<dbReference type="AlphaFoldDB" id="A0AAD5SEG4"/>
<sequence>MASTSQPGRVTDLVLKLDCAKPTAERTQSAEQITALLTAGGVSVLDLIASNAVPPLLNMAQTPARTRDFSPVPSTPSDICALADAALLLLGDMASYASDLLAAEGWAVADDGAGRARYVHQETSETRPDPPKLLSLRSGKAANWCKNLLLELPAIVAPFVRGGAQEAETAEASEQSIEAAAEGELVWPARVWWHEAGTKGSHPVTVIDILDEDEEEGEDSTTRSLLTGLWQGMTGTRHDEMDVAYPPGTHLESWTSVTLAGVGIISSSGKGSILSIGLGGGIVPSFLKRHTSSLNIQCVEPNSAIASAAQKWFGFSCNPSVLAADSTLPKQTPLPPSNLCISDIPTYLRNQPDHSFPTVLLNLNINNEFPSSLISSDFFHALRRILNTNPTALVAINAGSGQEWERVATFMRIVFPVSRRLVDAKGDGEDDGVIIIGAEEQSAIDNISVETWNRVKAGLRKESAEVERMPFTLEDVKDDGSTLKVRWGGNWEDEDADGEDEEVPQLVAVEAKQDGTAKVTLAKDDPAWGLFD</sequence>
<accession>A0AAD5SEG4</accession>
<dbReference type="InterPro" id="IPR029063">
    <property type="entry name" value="SAM-dependent_MTases_sf"/>
</dbReference>
<evidence type="ECO:0000313" key="1">
    <source>
        <dbReference type="EMBL" id="KAJ3051380.1"/>
    </source>
</evidence>
<dbReference type="SUPFAM" id="SSF53335">
    <property type="entry name" value="S-adenosyl-L-methionine-dependent methyltransferases"/>
    <property type="match status" value="1"/>
</dbReference>